<evidence type="ECO:0000313" key="2">
    <source>
        <dbReference type="EMBL" id="AIK67952.1"/>
    </source>
</evidence>
<dbReference type="InterPro" id="IPR024796">
    <property type="entry name" value="T4_endonuc_V"/>
</dbReference>
<evidence type="ECO:0000313" key="3">
    <source>
        <dbReference type="Proteomes" id="UP000201263"/>
    </source>
</evidence>
<evidence type="ECO:0000256" key="1">
    <source>
        <dbReference type="PIRSR" id="PIRSR001000-1"/>
    </source>
</evidence>
<gene>
    <name evidence="2" type="ORF">CPTMiller_0016</name>
</gene>
<dbReference type="PIRSF" id="PIRSF001000">
    <property type="entry name" value="PDG_ENDV"/>
    <property type="match status" value="1"/>
</dbReference>
<dbReference type="KEGG" id="vg:22113488"/>
<keyword evidence="2" id="KW-0255">Endonuclease</keyword>
<feature type="active site" description="Proton acceptor" evidence="1">
    <location>
        <position position="23"/>
    </location>
</feature>
<keyword evidence="2" id="KW-0540">Nuclease</keyword>
<sequence length="161" mass="18881">MTRINTIDPSLLLNEHLIAELRELPRIPNAVLSGKAKINLSKIPAVYTLGTGHVTFFYNKLGYLRDRHAALRAEYLARNGKEYMDGTYEDFDLSPLLNSLFHRHLCADWKPTPESVKINVERIRERFELRKRAYRFGTEIINDEAAWGTYYEKLKEKYDFL</sequence>
<name>A0A076YJJ2_9CAUD</name>
<reference evidence="2 3" key="1">
    <citation type="submission" date="2014-07" db="EMBL/GenBank/DDBJ databases">
        <title>Complete Genome of Citrobacter freundii Myophage Miller.</title>
        <authorList>
            <person name="Hwang K."/>
            <person name="Luna A.J."/>
            <person name="Hernandez A.C."/>
            <person name="Everett G.F.K."/>
        </authorList>
    </citation>
    <scope>NUCLEOTIDE SEQUENCE [LARGE SCALE GENOMIC DNA]</scope>
</reference>
<accession>A0A076YJJ2</accession>
<dbReference type="GeneID" id="22113488"/>
<dbReference type="Gene3D" id="1.10.440.10">
    <property type="entry name" value="T4 endonuclease V"/>
    <property type="match status" value="1"/>
</dbReference>
<dbReference type="EMBL" id="KM236237">
    <property type="protein sequence ID" value="AIK67952.1"/>
    <property type="molecule type" value="Genomic_DNA"/>
</dbReference>
<organism evidence="2 3">
    <name type="scientific">Citrobacter phage Miller</name>
    <dbReference type="NCBI Taxonomy" id="1527524"/>
    <lineage>
        <taxon>Viruses</taxon>
        <taxon>Duplodnaviria</taxon>
        <taxon>Heunggongvirae</taxon>
        <taxon>Uroviricota</taxon>
        <taxon>Caudoviricetes</taxon>
        <taxon>Pantevenvirales</taxon>
        <taxon>Straboviridae</taxon>
        <taxon>Pseudotevenvirus</taxon>
        <taxon>Pseudotevenvirus miller</taxon>
    </lineage>
</organism>
<dbReference type="RefSeq" id="YP_009097618.1">
    <property type="nucleotide sequence ID" value="NC_025414.1"/>
</dbReference>
<keyword evidence="3" id="KW-1185">Reference proteome</keyword>
<protein>
    <submittedName>
        <fullName evidence="2">Endonuclease V</fullName>
    </submittedName>
</protein>
<proteinExistence type="predicted"/>
<dbReference type="SUPFAM" id="SSF47077">
    <property type="entry name" value="T4 endonuclease V"/>
    <property type="match status" value="1"/>
</dbReference>
<dbReference type="GO" id="GO:0004519">
    <property type="term" value="F:endonuclease activity"/>
    <property type="evidence" value="ECO:0007669"/>
    <property type="project" value="UniProtKB-KW"/>
</dbReference>
<dbReference type="Proteomes" id="UP000201263">
    <property type="component" value="Segment"/>
</dbReference>
<dbReference type="Pfam" id="PF03013">
    <property type="entry name" value="Pyr_excise"/>
    <property type="match status" value="1"/>
</dbReference>
<keyword evidence="2" id="KW-0378">Hydrolase</keyword>
<dbReference type="InterPro" id="IPR004260">
    <property type="entry name" value="Pyr-dimer_DNA_glycosylase"/>
</dbReference>